<evidence type="ECO:0000313" key="2">
    <source>
        <dbReference type="EMBL" id="GGG57142.1"/>
    </source>
</evidence>
<dbReference type="PROSITE" id="PS51257">
    <property type="entry name" value="PROKAR_LIPOPROTEIN"/>
    <property type="match status" value="1"/>
</dbReference>
<dbReference type="RefSeq" id="WP_188559316.1">
    <property type="nucleotide sequence ID" value="NZ_BMGS01000011.1"/>
</dbReference>
<feature type="signal peptide" evidence="1">
    <location>
        <begin position="1"/>
        <end position="15"/>
    </location>
</feature>
<feature type="chain" id="PRO_5045084918" description="Lipoprotein" evidence="1">
    <location>
        <begin position="16"/>
        <end position="154"/>
    </location>
</feature>
<keyword evidence="1" id="KW-0732">Signal</keyword>
<keyword evidence="3" id="KW-1185">Reference proteome</keyword>
<proteinExistence type="predicted"/>
<gene>
    <name evidence="2" type="ORF">GCM10011378_36570</name>
</gene>
<sequence>MRNYILPLISTLALAACQSSDTATEAVPAAVVVGFDQEFSLYYRQQAKLPVTNSAELTVSVAELQYSFCPPNARCFVADFVAPTLSITDQRGQTQQVKMPVSQARTRAANWIDTTSVRANNRRYVLYYHRYIVAENVTQPQKKDLSVVLRITKP</sequence>
<name>A0ABQ1X4K4_9BACT</name>
<accession>A0ABQ1X4K4</accession>
<evidence type="ECO:0000256" key="1">
    <source>
        <dbReference type="SAM" id="SignalP"/>
    </source>
</evidence>
<organism evidence="2 3">
    <name type="scientific">Hymenobacter glacieicola</name>
    <dbReference type="NCBI Taxonomy" id="1562124"/>
    <lineage>
        <taxon>Bacteria</taxon>
        <taxon>Pseudomonadati</taxon>
        <taxon>Bacteroidota</taxon>
        <taxon>Cytophagia</taxon>
        <taxon>Cytophagales</taxon>
        <taxon>Hymenobacteraceae</taxon>
        <taxon>Hymenobacter</taxon>
    </lineage>
</organism>
<evidence type="ECO:0008006" key="4">
    <source>
        <dbReference type="Google" id="ProtNLM"/>
    </source>
</evidence>
<reference evidence="3" key="1">
    <citation type="journal article" date="2019" name="Int. J. Syst. Evol. Microbiol.">
        <title>The Global Catalogue of Microorganisms (GCM) 10K type strain sequencing project: providing services to taxonomists for standard genome sequencing and annotation.</title>
        <authorList>
            <consortium name="The Broad Institute Genomics Platform"/>
            <consortium name="The Broad Institute Genome Sequencing Center for Infectious Disease"/>
            <person name="Wu L."/>
            <person name="Ma J."/>
        </authorList>
    </citation>
    <scope>NUCLEOTIDE SEQUENCE [LARGE SCALE GENOMIC DNA]</scope>
    <source>
        <strain evidence="3">CGMCC 1.12990</strain>
    </source>
</reference>
<protein>
    <recommendedName>
        <fullName evidence="4">Lipoprotein</fullName>
    </recommendedName>
</protein>
<comment type="caution">
    <text evidence="2">The sequence shown here is derived from an EMBL/GenBank/DDBJ whole genome shotgun (WGS) entry which is preliminary data.</text>
</comment>
<dbReference type="EMBL" id="BMGS01000011">
    <property type="protein sequence ID" value="GGG57142.1"/>
    <property type="molecule type" value="Genomic_DNA"/>
</dbReference>
<evidence type="ECO:0000313" key="3">
    <source>
        <dbReference type="Proteomes" id="UP000601361"/>
    </source>
</evidence>
<dbReference type="Proteomes" id="UP000601361">
    <property type="component" value="Unassembled WGS sequence"/>
</dbReference>